<keyword evidence="1" id="KW-1133">Transmembrane helix</keyword>
<evidence type="ECO:0000256" key="1">
    <source>
        <dbReference type="SAM" id="Phobius"/>
    </source>
</evidence>
<feature type="transmembrane region" description="Helical" evidence="1">
    <location>
        <begin position="133"/>
        <end position="153"/>
    </location>
</feature>
<dbReference type="RefSeq" id="WP_012002359.1">
    <property type="nucleotide sequence ID" value="NC_009828.1"/>
</dbReference>
<dbReference type="Proteomes" id="UP000002016">
    <property type="component" value="Chromosome"/>
</dbReference>
<protein>
    <recommendedName>
        <fullName evidence="4">Signal transduction histidine kinase, LytS</fullName>
    </recommendedName>
</protein>
<proteinExistence type="predicted"/>
<reference evidence="2 3" key="2">
    <citation type="journal article" date="2009" name="Proc. Natl. Acad. Sci. U.S.A.">
        <title>On the chimeric nature, thermophilic origin, and phylogenetic placement of the Thermotogales.</title>
        <authorList>
            <person name="Zhaxybayeva O."/>
            <person name="Swithers K.S."/>
            <person name="Lapierre P."/>
            <person name="Fournier G.P."/>
            <person name="Bickhart D.M."/>
            <person name="DeBoy R.T."/>
            <person name="Nelson K.E."/>
            <person name="Nesbo C.L."/>
            <person name="Doolittle W.F."/>
            <person name="Gogarten J.P."/>
            <person name="Noll K.M."/>
        </authorList>
    </citation>
    <scope>NUCLEOTIDE SEQUENCE [LARGE SCALE GENOMIC DNA]</scope>
    <source>
        <strain evidence="3">ATCC BAA-301 / DSM 14385 / NBRC 107922 / TMO</strain>
    </source>
</reference>
<dbReference type="HOGENOM" id="CLU_1642279_0_0_0"/>
<feature type="transmembrane region" description="Helical" evidence="1">
    <location>
        <begin position="6"/>
        <end position="26"/>
    </location>
</feature>
<dbReference type="AlphaFoldDB" id="A8F3Z4"/>
<sequence length="161" mass="18603">MTRKIVYILLWLSMSVAILYFTHLTGFETIDRVILPVYFIVILATLIHGAFVGIIVGTLSPVLSFFATRIPSESFIFIRAIELVILAIFCFVWMKKVKNLRLVIMLTFFSTRIVLFLVEFTQFSLYTVFKDTLYGLIGLGLQLFFIPTIYRILVKSIEIEN</sequence>
<keyword evidence="1" id="KW-0812">Transmembrane</keyword>
<name>A8F3Z4_PSELT</name>
<feature type="transmembrane region" description="Helical" evidence="1">
    <location>
        <begin position="76"/>
        <end position="93"/>
    </location>
</feature>
<dbReference type="STRING" id="416591.Tlet_0308"/>
<reference evidence="2 3" key="1">
    <citation type="submission" date="2007-08" db="EMBL/GenBank/DDBJ databases">
        <title>Complete sequence of Thermotoga lettingae TMO.</title>
        <authorList>
            <consortium name="US DOE Joint Genome Institute"/>
            <person name="Copeland A."/>
            <person name="Lucas S."/>
            <person name="Lapidus A."/>
            <person name="Barry K."/>
            <person name="Glavina del Rio T."/>
            <person name="Dalin E."/>
            <person name="Tice H."/>
            <person name="Pitluck S."/>
            <person name="Foster B."/>
            <person name="Bruce D."/>
            <person name="Schmutz J."/>
            <person name="Larimer F."/>
            <person name="Land M."/>
            <person name="Hauser L."/>
            <person name="Kyrpides N."/>
            <person name="Mikhailova N."/>
            <person name="Nelson K."/>
            <person name="Gogarten J.P."/>
            <person name="Noll K."/>
            <person name="Richardson P."/>
        </authorList>
    </citation>
    <scope>NUCLEOTIDE SEQUENCE [LARGE SCALE GENOMIC DNA]</scope>
    <source>
        <strain evidence="3">ATCC BAA-301 / DSM 14385 / NBRC 107922 / TMO</strain>
    </source>
</reference>
<dbReference type="EMBL" id="CP000812">
    <property type="protein sequence ID" value="ABV32878.1"/>
    <property type="molecule type" value="Genomic_DNA"/>
</dbReference>
<dbReference type="KEGG" id="tle:Tlet_0308"/>
<evidence type="ECO:0000313" key="2">
    <source>
        <dbReference type="EMBL" id="ABV32878.1"/>
    </source>
</evidence>
<evidence type="ECO:0000313" key="3">
    <source>
        <dbReference type="Proteomes" id="UP000002016"/>
    </source>
</evidence>
<keyword evidence="1" id="KW-0472">Membrane</keyword>
<accession>A8F3Z4</accession>
<keyword evidence="3" id="KW-1185">Reference proteome</keyword>
<gene>
    <name evidence="2" type="ordered locus">Tlet_0308</name>
</gene>
<evidence type="ECO:0008006" key="4">
    <source>
        <dbReference type="Google" id="ProtNLM"/>
    </source>
</evidence>
<organism evidence="2 3">
    <name type="scientific">Pseudothermotoga lettingae (strain ATCC BAA-301 / DSM 14385 / NBRC 107922 / TMO)</name>
    <name type="common">Thermotoga lettingae</name>
    <dbReference type="NCBI Taxonomy" id="416591"/>
    <lineage>
        <taxon>Bacteria</taxon>
        <taxon>Thermotogati</taxon>
        <taxon>Thermotogota</taxon>
        <taxon>Thermotogae</taxon>
        <taxon>Thermotogales</taxon>
        <taxon>Thermotogaceae</taxon>
        <taxon>Pseudothermotoga</taxon>
    </lineage>
</organism>
<feature type="transmembrane region" description="Helical" evidence="1">
    <location>
        <begin position="100"/>
        <end position="121"/>
    </location>
</feature>
<feature type="transmembrane region" description="Helical" evidence="1">
    <location>
        <begin position="33"/>
        <end position="56"/>
    </location>
</feature>